<keyword evidence="3" id="KW-1185">Reference proteome</keyword>
<dbReference type="SUPFAM" id="SSF53067">
    <property type="entry name" value="Actin-like ATPase domain"/>
    <property type="match status" value="1"/>
</dbReference>
<dbReference type="EMBL" id="CP106735">
    <property type="protein sequence ID" value="UXX81015.1"/>
    <property type="molecule type" value="Genomic_DNA"/>
</dbReference>
<dbReference type="PANTHER" id="PTHR18964">
    <property type="entry name" value="ROK (REPRESSOR, ORF, KINASE) FAMILY"/>
    <property type="match status" value="1"/>
</dbReference>
<dbReference type="RefSeq" id="WP_263052744.1">
    <property type="nucleotide sequence ID" value="NZ_CP106735.1"/>
</dbReference>
<dbReference type="Gene3D" id="3.30.420.40">
    <property type="match status" value="2"/>
</dbReference>
<dbReference type="InterPro" id="IPR043129">
    <property type="entry name" value="ATPase_NBD"/>
</dbReference>
<dbReference type="InterPro" id="IPR000600">
    <property type="entry name" value="ROK"/>
</dbReference>
<evidence type="ECO:0000313" key="2">
    <source>
        <dbReference type="EMBL" id="UXX81015.1"/>
    </source>
</evidence>
<reference evidence="2" key="1">
    <citation type="submission" date="2022-10" db="EMBL/GenBank/DDBJ databases">
        <title>Comparative genomics and taxonomic characterization of three novel marine species of genus Reichenbachiella exhibiting antioxidant and polysaccharide degradation activities.</title>
        <authorList>
            <person name="Muhammad N."/>
            <person name="Lee Y.-J."/>
            <person name="Ko J."/>
            <person name="Kim S.-G."/>
        </authorList>
    </citation>
    <scope>NUCLEOTIDE SEQUENCE</scope>
    <source>
        <strain evidence="2">Wsw4-B4</strain>
    </source>
</reference>
<comment type="similarity">
    <text evidence="1">Belongs to the ROK (NagC/XylR) family.</text>
</comment>
<accession>A0ABY6D5Y7</accession>
<sequence>MKAICGIDLGGTKIEGVLLQINANTYQVLDRQRVPTEKEKGYDHIIDQIKQLIENLESTNNYKIETLGIGTPGTLDPTTQKIKNSNTTCLNGKPLKKDLEKALNVPIQMANDANCFALAEATLGIVPNQIQDPKIVFGVILGTGVGGGLVVDGQVISGRQGICGEWGHNFLDNAGYECFCGQKGCVETIISGTALEKYYAEQSGGFKKLKDILALHLAGTDPLATATIKRLLQYFGKAIAQIINLIDPEAIVLGGGVGNIDLLYTEGIEQVKKYVFNDRLDTKILKPKLGDSAGVFGAAMLVYPTKT</sequence>
<dbReference type="PROSITE" id="PS01125">
    <property type="entry name" value="ROK"/>
    <property type="match status" value="1"/>
</dbReference>
<organism evidence="2 3">
    <name type="scientific">Reichenbachiella carrageenanivorans</name>
    <dbReference type="NCBI Taxonomy" id="2979869"/>
    <lineage>
        <taxon>Bacteria</taxon>
        <taxon>Pseudomonadati</taxon>
        <taxon>Bacteroidota</taxon>
        <taxon>Cytophagia</taxon>
        <taxon>Cytophagales</taxon>
        <taxon>Reichenbachiellaceae</taxon>
        <taxon>Reichenbachiella</taxon>
    </lineage>
</organism>
<dbReference type="Pfam" id="PF00480">
    <property type="entry name" value="ROK"/>
    <property type="match status" value="1"/>
</dbReference>
<dbReference type="InterPro" id="IPR049874">
    <property type="entry name" value="ROK_cs"/>
</dbReference>
<protein>
    <submittedName>
        <fullName evidence="2">ROK family protein</fullName>
    </submittedName>
</protein>
<gene>
    <name evidence="2" type="ORF">N7E81_07875</name>
</gene>
<name>A0ABY6D5Y7_9BACT</name>
<evidence type="ECO:0000256" key="1">
    <source>
        <dbReference type="ARBA" id="ARBA00006479"/>
    </source>
</evidence>
<proteinExistence type="inferred from homology"/>
<dbReference type="Proteomes" id="UP001062165">
    <property type="component" value="Chromosome"/>
</dbReference>
<dbReference type="PANTHER" id="PTHR18964:SF149">
    <property type="entry name" value="BIFUNCTIONAL UDP-N-ACETYLGLUCOSAMINE 2-EPIMERASE_N-ACETYLMANNOSAMINE KINASE"/>
    <property type="match status" value="1"/>
</dbReference>
<evidence type="ECO:0000313" key="3">
    <source>
        <dbReference type="Proteomes" id="UP001062165"/>
    </source>
</evidence>